<keyword evidence="2" id="KW-0547">Nucleotide-binding</keyword>
<keyword evidence="2" id="KW-0067">ATP-binding</keyword>
<evidence type="ECO:0000259" key="3">
    <source>
        <dbReference type="PROSITE" id="PS51192"/>
    </source>
</evidence>
<dbReference type="GO" id="GO:0003676">
    <property type="term" value="F:nucleic acid binding"/>
    <property type="evidence" value="ECO:0007669"/>
    <property type="project" value="InterPro"/>
</dbReference>
<keyword evidence="5" id="KW-1185">Reference proteome</keyword>
<keyword evidence="1" id="KW-0378">Hydrolase</keyword>
<proteinExistence type="predicted"/>
<keyword evidence="2" id="KW-0347">Helicase</keyword>
<name>A0AAD5WDW4_PARTN</name>
<dbReference type="GO" id="GO:0005524">
    <property type="term" value="F:ATP binding"/>
    <property type="evidence" value="ECO:0007669"/>
    <property type="project" value="InterPro"/>
</dbReference>
<accession>A0AAD5WDW4</accession>
<reference evidence="4" key="1">
    <citation type="submission" date="2021-06" db="EMBL/GenBank/DDBJ databases">
        <title>Parelaphostrongylus tenuis whole genome reference sequence.</title>
        <authorList>
            <person name="Garwood T.J."/>
            <person name="Larsen P.A."/>
            <person name="Fountain-Jones N.M."/>
            <person name="Garbe J.R."/>
            <person name="Macchietto M.G."/>
            <person name="Kania S.A."/>
            <person name="Gerhold R.W."/>
            <person name="Richards J.E."/>
            <person name="Wolf T.M."/>
        </authorList>
    </citation>
    <scope>NUCLEOTIDE SEQUENCE</scope>
    <source>
        <strain evidence="4">MNPRO001-30</strain>
        <tissue evidence="4">Meninges</tissue>
    </source>
</reference>
<dbReference type="EMBL" id="JAHQIW010005649">
    <property type="protein sequence ID" value="KAJ1366709.1"/>
    <property type="molecule type" value="Genomic_DNA"/>
</dbReference>
<dbReference type="Gene3D" id="3.40.50.300">
    <property type="entry name" value="P-loop containing nucleotide triphosphate hydrolases"/>
    <property type="match status" value="1"/>
</dbReference>
<sequence length="83" mass="9147">MAPTRELAQQIQKVMPALGDYMKVKVHACIGGTSIRDDQRKLESGVHVVVGTPGRVNDMINCENLQTDSIKMFALDEADEMLS</sequence>
<protein>
    <recommendedName>
        <fullName evidence="3">Helicase ATP-binding domain-containing protein</fullName>
    </recommendedName>
</protein>
<evidence type="ECO:0000313" key="5">
    <source>
        <dbReference type="Proteomes" id="UP001196413"/>
    </source>
</evidence>
<dbReference type="InterPro" id="IPR027417">
    <property type="entry name" value="P-loop_NTPase"/>
</dbReference>
<comment type="caution">
    <text evidence="4">The sequence shown here is derived from an EMBL/GenBank/DDBJ whole genome shotgun (WGS) entry which is preliminary data.</text>
</comment>
<dbReference type="InterPro" id="IPR011545">
    <property type="entry name" value="DEAD/DEAH_box_helicase_dom"/>
</dbReference>
<gene>
    <name evidence="4" type="ORF">KIN20_027458</name>
</gene>
<dbReference type="PANTHER" id="PTHR47958">
    <property type="entry name" value="ATP-DEPENDENT RNA HELICASE DBP3"/>
    <property type="match status" value="1"/>
</dbReference>
<dbReference type="GO" id="GO:0004386">
    <property type="term" value="F:helicase activity"/>
    <property type="evidence" value="ECO:0007669"/>
    <property type="project" value="UniProtKB-KW"/>
</dbReference>
<dbReference type="GO" id="GO:0016787">
    <property type="term" value="F:hydrolase activity"/>
    <property type="evidence" value="ECO:0007669"/>
    <property type="project" value="UniProtKB-KW"/>
</dbReference>
<dbReference type="Pfam" id="PF00270">
    <property type="entry name" value="DEAD"/>
    <property type="match status" value="1"/>
</dbReference>
<organism evidence="4 5">
    <name type="scientific">Parelaphostrongylus tenuis</name>
    <name type="common">Meningeal worm</name>
    <dbReference type="NCBI Taxonomy" id="148309"/>
    <lineage>
        <taxon>Eukaryota</taxon>
        <taxon>Metazoa</taxon>
        <taxon>Ecdysozoa</taxon>
        <taxon>Nematoda</taxon>
        <taxon>Chromadorea</taxon>
        <taxon>Rhabditida</taxon>
        <taxon>Rhabditina</taxon>
        <taxon>Rhabditomorpha</taxon>
        <taxon>Strongyloidea</taxon>
        <taxon>Metastrongylidae</taxon>
        <taxon>Parelaphostrongylus</taxon>
    </lineage>
</organism>
<evidence type="ECO:0000313" key="4">
    <source>
        <dbReference type="EMBL" id="KAJ1366709.1"/>
    </source>
</evidence>
<dbReference type="SUPFAM" id="SSF52540">
    <property type="entry name" value="P-loop containing nucleoside triphosphate hydrolases"/>
    <property type="match status" value="1"/>
</dbReference>
<dbReference type="InterPro" id="IPR014001">
    <property type="entry name" value="Helicase_ATP-bd"/>
</dbReference>
<dbReference type="AlphaFoldDB" id="A0AAD5WDW4"/>
<dbReference type="Proteomes" id="UP001196413">
    <property type="component" value="Unassembled WGS sequence"/>
</dbReference>
<evidence type="ECO:0000256" key="2">
    <source>
        <dbReference type="ARBA" id="ARBA00022806"/>
    </source>
</evidence>
<dbReference type="PROSITE" id="PS51192">
    <property type="entry name" value="HELICASE_ATP_BIND_1"/>
    <property type="match status" value="1"/>
</dbReference>
<evidence type="ECO:0000256" key="1">
    <source>
        <dbReference type="ARBA" id="ARBA00022801"/>
    </source>
</evidence>
<feature type="domain" description="Helicase ATP-binding" evidence="3">
    <location>
        <begin position="1"/>
        <end position="83"/>
    </location>
</feature>